<evidence type="ECO:0000313" key="1">
    <source>
        <dbReference type="EMBL" id="MFC0812660.1"/>
    </source>
</evidence>
<dbReference type="Proteomes" id="UP001589920">
    <property type="component" value="Unassembled WGS sequence"/>
</dbReference>
<proteinExistence type="predicted"/>
<reference evidence="1 2" key="1">
    <citation type="submission" date="2024-09" db="EMBL/GenBank/DDBJ databases">
        <authorList>
            <person name="Sun Q."/>
            <person name="Mori K."/>
        </authorList>
    </citation>
    <scope>NUCLEOTIDE SEQUENCE [LARGE SCALE GENOMIC DNA]</scope>
    <source>
        <strain evidence="1 2">KCTC 42086</strain>
    </source>
</reference>
<dbReference type="PIRSF" id="PIRSF033541">
    <property type="entry name" value="ORF25P_Sir2"/>
    <property type="match status" value="1"/>
</dbReference>
<dbReference type="SUPFAM" id="SSF52467">
    <property type="entry name" value="DHS-like NAD/FAD-binding domain"/>
    <property type="match status" value="1"/>
</dbReference>
<dbReference type="Gene3D" id="3.40.50.1220">
    <property type="entry name" value="TPP-binding domain"/>
    <property type="match status" value="1"/>
</dbReference>
<sequence>MIEQLADLVTRKKVVLFAGAGLSVPLGLPSWSSLIGHMATELGYDPEVLVPDGADHLQIAEFYKLERNSIGELRSWMDRSWHVPDDRLLQSRVHEQIVELDFPLIYTTNYDRNLERIHQLKKKPFTKIKSVLDIANALSDATQIVKFHGDFDDDESLVVTESDYFERLQFEAPLDIKFRADVLSRSVLFVGYSLNDLNMRLLLYRLHKMWENAGFVAQRPPYFIFLLRPDPVRERVLASRGIHPIVSESLEPGTALEEMFDKLLSARGKLA</sequence>
<dbReference type="EMBL" id="JBHMQU010000050">
    <property type="protein sequence ID" value="MFC0812660.1"/>
    <property type="molecule type" value="Genomic_DNA"/>
</dbReference>
<evidence type="ECO:0000313" key="2">
    <source>
        <dbReference type="Proteomes" id="UP001589920"/>
    </source>
</evidence>
<dbReference type="InterPro" id="IPR014583">
    <property type="entry name" value="Uncharacterised_Sir2-like"/>
</dbReference>
<accession>A0ABV6T5Z7</accession>
<comment type="caution">
    <text evidence="1">The sequence shown here is derived from an EMBL/GenBank/DDBJ whole genome shotgun (WGS) entry which is preliminary data.</text>
</comment>
<gene>
    <name evidence="1" type="ORF">ACFHYO_11125</name>
</gene>
<dbReference type="InterPro" id="IPR029035">
    <property type="entry name" value="DHS-like_NAD/FAD-binding_dom"/>
</dbReference>
<protein>
    <submittedName>
        <fullName evidence="1">SIR2 family protein</fullName>
    </submittedName>
</protein>
<keyword evidence="2" id="KW-1185">Reference proteome</keyword>
<organism evidence="1 2">
    <name type="scientific">Paracoccus panacisoli</name>
    <dbReference type="NCBI Taxonomy" id="1510163"/>
    <lineage>
        <taxon>Bacteria</taxon>
        <taxon>Pseudomonadati</taxon>
        <taxon>Pseudomonadota</taxon>
        <taxon>Alphaproteobacteria</taxon>
        <taxon>Rhodobacterales</taxon>
        <taxon>Paracoccaceae</taxon>
        <taxon>Paracoccus</taxon>
    </lineage>
</organism>
<name>A0ABV6T5Z7_9RHOB</name>
<dbReference type="Pfam" id="PF13289">
    <property type="entry name" value="SIR2_2"/>
    <property type="match status" value="1"/>
</dbReference>
<dbReference type="RefSeq" id="WP_394320458.1">
    <property type="nucleotide sequence ID" value="NZ_JBHMQU010000050.1"/>
</dbReference>